<name>A0ACB7SLJ4_HYAAI</name>
<reference evidence="1" key="1">
    <citation type="submission" date="2020-05" db="EMBL/GenBank/DDBJ databases">
        <title>Large-scale comparative analyses of tick genomes elucidate their genetic diversity and vector capacities.</title>
        <authorList>
            <person name="Jia N."/>
            <person name="Wang J."/>
            <person name="Shi W."/>
            <person name="Du L."/>
            <person name="Sun Y."/>
            <person name="Zhan W."/>
            <person name="Jiang J."/>
            <person name="Wang Q."/>
            <person name="Zhang B."/>
            <person name="Ji P."/>
            <person name="Sakyi L.B."/>
            <person name="Cui X."/>
            <person name="Yuan T."/>
            <person name="Jiang B."/>
            <person name="Yang W."/>
            <person name="Lam T.T.-Y."/>
            <person name="Chang Q."/>
            <person name="Ding S."/>
            <person name="Wang X."/>
            <person name="Zhu J."/>
            <person name="Ruan X."/>
            <person name="Zhao L."/>
            <person name="Wei J."/>
            <person name="Que T."/>
            <person name="Du C."/>
            <person name="Cheng J."/>
            <person name="Dai P."/>
            <person name="Han X."/>
            <person name="Huang E."/>
            <person name="Gao Y."/>
            <person name="Liu J."/>
            <person name="Shao H."/>
            <person name="Ye R."/>
            <person name="Li L."/>
            <person name="Wei W."/>
            <person name="Wang X."/>
            <person name="Wang C."/>
            <person name="Yang T."/>
            <person name="Huo Q."/>
            <person name="Li W."/>
            <person name="Guo W."/>
            <person name="Chen H."/>
            <person name="Zhou L."/>
            <person name="Ni X."/>
            <person name="Tian J."/>
            <person name="Zhou Y."/>
            <person name="Sheng Y."/>
            <person name="Liu T."/>
            <person name="Pan Y."/>
            <person name="Xia L."/>
            <person name="Li J."/>
            <person name="Zhao F."/>
            <person name="Cao W."/>
        </authorList>
    </citation>
    <scope>NUCLEOTIDE SEQUENCE</scope>
    <source>
        <strain evidence="1">Hyas-2018</strain>
    </source>
</reference>
<protein>
    <submittedName>
        <fullName evidence="1">Uncharacterized protein</fullName>
    </submittedName>
</protein>
<sequence>MKPAGLATIISEGKNALESRIRLVFYCGYVELPAKIHSAFPECVISRPFHERRCIRWPLVVIRGKAASAG</sequence>
<gene>
    <name evidence="1" type="ORF">HPB50_019390</name>
</gene>
<organism evidence="1 2">
    <name type="scientific">Hyalomma asiaticum</name>
    <name type="common">Tick</name>
    <dbReference type="NCBI Taxonomy" id="266040"/>
    <lineage>
        <taxon>Eukaryota</taxon>
        <taxon>Metazoa</taxon>
        <taxon>Ecdysozoa</taxon>
        <taxon>Arthropoda</taxon>
        <taxon>Chelicerata</taxon>
        <taxon>Arachnida</taxon>
        <taxon>Acari</taxon>
        <taxon>Parasitiformes</taxon>
        <taxon>Ixodida</taxon>
        <taxon>Ixodoidea</taxon>
        <taxon>Ixodidae</taxon>
        <taxon>Hyalomminae</taxon>
        <taxon>Hyalomma</taxon>
    </lineage>
</organism>
<dbReference type="EMBL" id="CM023484">
    <property type="protein sequence ID" value="KAH6933997.1"/>
    <property type="molecule type" value="Genomic_DNA"/>
</dbReference>
<keyword evidence="2" id="KW-1185">Reference proteome</keyword>
<evidence type="ECO:0000313" key="2">
    <source>
        <dbReference type="Proteomes" id="UP000821845"/>
    </source>
</evidence>
<accession>A0ACB7SLJ4</accession>
<proteinExistence type="predicted"/>
<comment type="caution">
    <text evidence="1">The sequence shown here is derived from an EMBL/GenBank/DDBJ whole genome shotgun (WGS) entry which is preliminary data.</text>
</comment>
<evidence type="ECO:0000313" key="1">
    <source>
        <dbReference type="EMBL" id="KAH6933997.1"/>
    </source>
</evidence>
<dbReference type="Proteomes" id="UP000821845">
    <property type="component" value="Chromosome 4"/>
</dbReference>